<name>A0AAV8UJA5_9RHOD</name>
<dbReference type="InterPro" id="IPR036322">
    <property type="entry name" value="WD40_repeat_dom_sf"/>
</dbReference>
<feature type="compositionally biased region" description="Basic and acidic residues" evidence="6">
    <location>
        <begin position="449"/>
        <end position="466"/>
    </location>
</feature>
<feature type="region of interest" description="Disordered" evidence="6">
    <location>
        <begin position="433"/>
        <end position="466"/>
    </location>
</feature>
<feature type="repeat" description="WD" evidence="5">
    <location>
        <begin position="31"/>
        <end position="62"/>
    </location>
</feature>
<dbReference type="PANTHER" id="PTHR44040:SF1">
    <property type="entry name" value="RETINOBLASTOMA-BINDING PROTEIN 5"/>
    <property type="match status" value="1"/>
</dbReference>
<feature type="compositionally biased region" description="Basic residues" evidence="6">
    <location>
        <begin position="435"/>
        <end position="448"/>
    </location>
</feature>
<gene>
    <name evidence="7" type="ORF">NDN08_003841</name>
</gene>
<keyword evidence="3" id="KW-0677">Repeat</keyword>
<dbReference type="PROSITE" id="PS50082">
    <property type="entry name" value="WD_REPEATS_2"/>
    <property type="match status" value="2"/>
</dbReference>
<dbReference type="Gene3D" id="2.130.10.10">
    <property type="entry name" value="YVTN repeat-like/Quinoprotein amine dehydrogenase"/>
    <property type="match status" value="2"/>
</dbReference>
<comment type="caution">
    <text evidence="7">The sequence shown here is derived from an EMBL/GenBank/DDBJ whole genome shotgun (WGS) entry which is preliminary data.</text>
</comment>
<evidence type="ECO:0000256" key="6">
    <source>
        <dbReference type="SAM" id="MobiDB-lite"/>
    </source>
</evidence>
<dbReference type="Proteomes" id="UP001157974">
    <property type="component" value="Unassembled WGS sequence"/>
</dbReference>
<keyword evidence="2 5" id="KW-0853">WD repeat</keyword>
<dbReference type="InterPro" id="IPR015943">
    <property type="entry name" value="WD40/YVTN_repeat-like_dom_sf"/>
</dbReference>
<accession>A0AAV8UJA5</accession>
<dbReference type="SUPFAM" id="SSF50978">
    <property type="entry name" value="WD40 repeat-like"/>
    <property type="match status" value="1"/>
</dbReference>
<dbReference type="SMART" id="SM00320">
    <property type="entry name" value="WD40"/>
    <property type="match status" value="4"/>
</dbReference>
<evidence type="ECO:0000256" key="1">
    <source>
        <dbReference type="ARBA" id="ARBA00004123"/>
    </source>
</evidence>
<evidence type="ECO:0000256" key="2">
    <source>
        <dbReference type="ARBA" id="ARBA00022574"/>
    </source>
</evidence>
<evidence type="ECO:0000256" key="3">
    <source>
        <dbReference type="ARBA" id="ARBA00022737"/>
    </source>
</evidence>
<dbReference type="InterPro" id="IPR001680">
    <property type="entry name" value="WD40_rpt"/>
</dbReference>
<feature type="repeat" description="WD" evidence="5">
    <location>
        <begin position="63"/>
        <end position="106"/>
    </location>
</feature>
<comment type="subcellular location">
    <subcellularLocation>
        <location evidence="1">Nucleus</location>
    </subcellularLocation>
</comment>
<reference evidence="7 8" key="1">
    <citation type="journal article" date="2023" name="Nat. Commun.">
        <title>Origin of minicircular mitochondrial genomes in red algae.</title>
        <authorList>
            <person name="Lee Y."/>
            <person name="Cho C.H."/>
            <person name="Lee Y.M."/>
            <person name="Park S.I."/>
            <person name="Yang J.H."/>
            <person name="West J.A."/>
            <person name="Bhattacharya D."/>
            <person name="Yoon H.S."/>
        </authorList>
    </citation>
    <scope>NUCLEOTIDE SEQUENCE [LARGE SCALE GENOMIC DNA]</scope>
    <source>
        <strain evidence="7 8">CCMP1338</strain>
        <tissue evidence="7">Whole cell</tissue>
    </source>
</reference>
<keyword evidence="8" id="KW-1185">Reference proteome</keyword>
<sequence length="466" mass="51878">MHRSSLLKDSLKSELPERMDDYLEGGKAICLRFNRHGNILAAGTEEGEVVLWDFDTRSIAMKLDGRSGSINSITFPSPMTGERLISGSAGGCIRFWNVVEGTSSVLKLDSEVVRLESSRIRADEVLVTAASGPPKLLIWEETEGDDSPAKVSRAIALENEEDEAIDPKKKQDYVTVFSQLGARVLSCRAHGLLREFTLQRGEDGRALAIDKTRKVDLPNRTVVKEIVFAQDGSRFLVNSADRQIRVFDAEDLCVLACFNDVVNRSQWRCAIFSGQGDHILGGSTGAEHKLHIWRLVDGQLDKTLDGPKEGIGGLLWHPKRPVAVSLGVSYGGIYIWMKSQAQNWAAFAPNFKEIDENKDYDEKEDEFDIPDASIEKKRMEEKLKREALIEVDVTTIERVEGEDEVPVFYLPAIPEPPSAPIVPLGYIQPLVKIPKPSKKHNSTKKKRRTSDGRELGDVKAQLREGS</sequence>
<evidence type="ECO:0000256" key="4">
    <source>
        <dbReference type="ARBA" id="ARBA00023242"/>
    </source>
</evidence>
<organism evidence="7 8">
    <name type="scientific">Rhodosorus marinus</name>
    <dbReference type="NCBI Taxonomy" id="101924"/>
    <lineage>
        <taxon>Eukaryota</taxon>
        <taxon>Rhodophyta</taxon>
        <taxon>Stylonematophyceae</taxon>
        <taxon>Stylonematales</taxon>
        <taxon>Stylonemataceae</taxon>
        <taxon>Rhodosorus</taxon>
    </lineage>
</organism>
<dbReference type="InterPro" id="IPR037850">
    <property type="entry name" value="RBBP5/Swd1"/>
</dbReference>
<proteinExistence type="predicted"/>
<dbReference type="AlphaFoldDB" id="A0AAV8UJA5"/>
<dbReference type="Pfam" id="PF00400">
    <property type="entry name" value="WD40"/>
    <property type="match status" value="2"/>
</dbReference>
<protein>
    <recommendedName>
        <fullName evidence="9">Anaphase-promoting complex subunit 4 WD40 domain-containing protein</fullName>
    </recommendedName>
</protein>
<evidence type="ECO:0000256" key="5">
    <source>
        <dbReference type="PROSITE-ProRule" id="PRU00221"/>
    </source>
</evidence>
<dbReference type="EMBL" id="JAMWBK010000010">
    <property type="protein sequence ID" value="KAJ8901633.1"/>
    <property type="molecule type" value="Genomic_DNA"/>
</dbReference>
<evidence type="ECO:0000313" key="7">
    <source>
        <dbReference type="EMBL" id="KAJ8901633.1"/>
    </source>
</evidence>
<evidence type="ECO:0008006" key="9">
    <source>
        <dbReference type="Google" id="ProtNLM"/>
    </source>
</evidence>
<dbReference type="PANTHER" id="PTHR44040">
    <property type="entry name" value="RETINOBLASTOMA-BINDING PROTEIN 5"/>
    <property type="match status" value="1"/>
</dbReference>
<dbReference type="GO" id="GO:0048188">
    <property type="term" value="C:Set1C/COMPASS complex"/>
    <property type="evidence" value="ECO:0007669"/>
    <property type="project" value="InterPro"/>
</dbReference>
<keyword evidence="4" id="KW-0539">Nucleus</keyword>
<evidence type="ECO:0000313" key="8">
    <source>
        <dbReference type="Proteomes" id="UP001157974"/>
    </source>
</evidence>